<proteinExistence type="inferred from homology"/>
<dbReference type="HAMAP" id="MF_01357">
    <property type="entry name" value="NDH1_NuoC"/>
    <property type="match status" value="1"/>
</dbReference>
<dbReference type="GO" id="GO:0005886">
    <property type="term" value="C:plasma membrane"/>
    <property type="evidence" value="ECO:0007669"/>
    <property type="project" value="UniProtKB-SubCell"/>
</dbReference>
<evidence type="ECO:0000256" key="1">
    <source>
        <dbReference type="ARBA" id="ARBA00007569"/>
    </source>
</evidence>
<comment type="subunit">
    <text evidence="3">NDH-1 is composed of 14 different subunits. Subunits NuoB, C, D, E, F, and G constitute the peripheral sector of the complex.</text>
</comment>
<comment type="similarity">
    <text evidence="1 3">Belongs to the complex I 30 kDa subunit family.</text>
</comment>
<reference evidence="5 6" key="1">
    <citation type="journal article" date="2018" name="ISME J.">
        <title>A methanotrophic archaeon couples anaerobic oxidation of methane to Fe(III) reduction.</title>
        <authorList>
            <person name="Cai C."/>
            <person name="Leu A.O."/>
            <person name="Xie G.J."/>
            <person name="Guo J."/>
            <person name="Feng Y."/>
            <person name="Zhao J.X."/>
            <person name="Tyson G.W."/>
            <person name="Yuan Z."/>
            <person name="Hu S."/>
        </authorList>
    </citation>
    <scope>NUCLEOTIDE SEQUENCE [LARGE SCALE GENOMIC DNA]</scope>
    <source>
        <strain evidence="5">FeB_12</strain>
    </source>
</reference>
<evidence type="ECO:0000313" key="5">
    <source>
        <dbReference type="EMBL" id="PWB74732.1"/>
    </source>
</evidence>
<evidence type="ECO:0000256" key="3">
    <source>
        <dbReference type="HAMAP-Rule" id="MF_01357"/>
    </source>
</evidence>
<comment type="subcellular location">
    <subcellularLocation>
        <location evidence="3">Cell membrane</location>
        <topology evidence="3">Peripheral membrane protein</topology>
        <orientation evidence="3">Cytoplasmic side</orientation>
    </subcellularLocation>
</comment>
<keyword evidence="3" id="KW-1278">Translocase</keyword>
<comment type="caution">
    <text evidence="5">The sequence shown here is derived from an EMBL/GenBank/DDBJ whole genome shotgun (WGS) entry which is preliminary data.</text>
</comment>
<dbReference type="PANTHER" id="PTHR10884">
    <property type="entry name" value="NADH DEHYDROGENASE UBIQUINONE IRON-SULFUR PROTEIN 3"/>
    <property type="match status" value="1"/>
</dbReference>
<dbReference type="PANTHER" id="PTHR10884:SF14">
    <property type="entry name" value="NADH DEHYDROGENASE [UBIQUINONE] IRON-SULFUR PROTEIN 3, MITOCHONDRIAL"/>
    <property type="match status" value="1"/>
</dbReference>
<keyword evidence="3" id="KW-0830">Ubiquinone</keyword>
<organism evidence="5 6">
    <name type="scientific">candidate division GN15 bacterium</name>
    <dbReference type="NCBI Taxonomy" id="2072418"/>
    <lineage>
        <taxon>Bacteria</taxon>
        <taxon>candidate division GN15</taxon>
    </lineage>
</organism>
<dbReference type="EC" id="7.1.1.-" evidence="3"/>
<keyword evidence="3" id="KW-0874">Quinone</keyword>
<dbReference type="GO" id="GO:0048038">
    <property type="term" value="F:quinone binding"/>
    <property type="evidence" value="ECO:0007669"/>
    <property type="project" value="UniProtKB-KW"/>
</dbReference>
<comment type="function">
    <text evidence="3">NDH-1 shuttles electrons from NADH, via FMN and iron-sulfur (Fe-S) centers, to quinones in the respiratory chain. The immediate electron acceptor for the enzyme in this species is believed to be ubiquinone. Couples the redox reaction to proton translocation (for every two electrons transferred, four hydrogen ions are translocated across the cytoplasmic membrane), and thus conserves the redox energy in a proton gradient.</text>
</comment>
<evidence type="ECO:0000313" key="6">
    <source>
        <dbReference type="Proteomes" id="UP000250918"/>
    </source>
</evidence>
<dbReference type="SUPFAM" id="SSF143243">
    <property type="entry name" value="Nqo5-like"/>
    <property type="match status" value="1"/>
</dbReference>
<keyword evidence="3" id="KW-0520">NAD</keyword>
<dbReference type="InterPro" id="IPR001268">
    <property type="entry name" value="NADH_UbQ_OxRdtase_30kDa_su"/>
</dbReference>
<protein>
    <recommendedName>
        <fullName evidence="3">NADH-quinone oxidoreductase subunit C</fullName>
        <ecNumber evidence="3">7.1.1.-</ecNumber>
    </recommendedName>
    <alternativeName>
        <fullName evidence="3">NADH dehydrogenase I subunit C</fullName>
    </alternativeName>
    <alternativeName>
        <fullName evidence="3">NDH-1 subunit C</fullName>
    </alternativeName>
</protein>
<dbReference type="InterPro" id="IPR010218">
    <property type="entry name" value="NADH_DH_suC"/>
</dbReference>
<keyword evidence="3" id="KW-1003">Cell membrane</keyword>
<evidence type="ECO:0000256" key="2">
    <source>
        <dbReference type="ARBA" id="ARBA00022448"/>
    </source>
</evidence>
<dbReference type="AlphaFoldDB" id="A0A855X2Z9"/>
<dbReference type="GO" id="GO:0050136">
    <property type="term" value="F:NADH dehydrogenase (quinone) (non-electrogenic) activity"/>
    <property type="evidence" value="ECO:0007669"/>
    <property type="project" value="UniProtKB-UniRule"/>
</dbReference>
<dbReference type="Proteomes" id="UP000250918">
    <property type="component" value="Unassembled WGS sequence"/>
</dbReference>
<sequence>MDIRQQVRDFIAQRFANVIIGEDNFRDQQSFTIRAEGLLDLCQALYNSDLDIKFLADITSVDWYGDQEEGNGRFQVIYNLYSLKFQYRFFLKVRLPADKPEIQSLTPLWNGANWLEREVWDLMGIVFIGHPDLTKILTPDDLEGHPLRRDYPLTYEVPQFTWNKDAPPEVIK</sequence>
<dbReference type="InterPro" id="IPR037232">
    <property type="entry name" value="NADH_quin_OxRdtase_su_C/D-like"/>
</dbReference>
<dbReference type="NCBIfam" id="TIGR01961">
    <property type="entry name" value="NuoC_fam"/>
    <property type="match status" value="1"/>
</dbReference>
<name>A0A855X2Z9_9BACT</name>
<dbReference type="EMBL" id="PQAP01000023">
    <property type="protein sequence ID" value="PWB74732.1"/>
    <property type="molecule type" value="Genomic_DNA"/>
</dbReference>
<evidence type="ECO:0000259" key="4">
    <source>
        <dbReference type="Pfam" id="PF00329"/>
    </source>
</evidence>
<feature type="domain" description="NADH:ubiquinone oxidoreductase 30kDa subunit" evidence="4">
    <location>
        <begin position="32"/>
        <end position="156"/>
    </location>
</feature>
<keyword evidence="3" id="KW-0472">Membrane</keyword>
<dbReference type="Gene3D" id="3.30.460.80">
    <property type="entry name" value="NADH:ubiquinone oxidoreductase, 30kDa subunit"/>
    <property type="match status" value="1"/>
</dbReference>
<accession>A0A855X2Z9</accession>
<dbReference type="Pfam" id="PF00329">
    <property type="entry name" value="Complex1_30kDa"/>
    <property type="match status" value="1"/>
</dbReference>
<comment type="catalytic activity">
    <reaction evidence="3">
        <text>a quinone + NADH + 5 H(+)(in) = a quinol + NAD(+) + 4 H(+)(out)</text>
        <dbReference type="Rhea" id="RHEA:57888"/>
        <dbReference type="ChEBI" id="CHEBI:15378"/>
        <dbReference type="ChEBI" id="CHEBI:24646"/>
        <dbReference type="ChEBI" id="CHEBI:57540"/>
        <dbReference type="ChEBI" id="CHEBI:57945"/>
        <dbReference type="ChEBI" id="CHEBI:132124"/>
    </reaction>
</comment>
<keyword evidence="2 3" id="KW-0813">Transport</keyword>
<gene>
    <name evidence="3" type="primary">nuoC</name>
    <name evidence="5" type="ORF">C3F09_03325</name>
</gene>
<dbReference type="GO" id="GO:0008137">
    <property type="term" value="F:NADH dehydrogenase (ubiquinone) activity"/>
    <property type="evidence" value="ECO:0007669"/>
    <property type="project" value="InterPro"/>
</dbReference>